<comment type="caution">
    <text evidence="3">The sequence shown here is derived from an EMBL/GenBank/DDBJ whole genome shotgun (WGS) entry which is preliminary data.</text>
</comment>
<dbReference type="AlphaFoldDB" id="A0A3S0H5F7"/>
<reference evidence="3 4" key="1">
    <citation type="submission" date="2018-12" db="EMBL/GenBank/DDBJ databases">
        <title>Hymenobacter gummosus sp. nov., isolated from a spring.</title>
        <authorList>
            <person name="Nie L."/>
        </authorList>
    </citation>
    <scope>NUCLEOTIDE SEQUENCE [LARGE SCALE GENOMIC DNA]</scope>
    <source>
        <strain evidence="3 4">KCTC 52166</strain>
    </source>
</reference>
<name>A0A3S0H5F7_9BACT</name>
<dbReference type="Proteomes" id="UP000282184">
    <property type="component" value="Unassembled WGS sequence"/>
</dbReference>
<feature type="compositionally biased region" description="Pro residues" evidence="1">
    <location>
        <begin position="47"/>
        <end position="61"/>
    </location>
</feature>
<feature type="chain" id="PRO_5018751249" evidence="2">
    <location>
        <begin position="24"/>
        <end position="203"/>
    </location>
</feature>
<evidence type="ECO:0000256" key="1">
    <source>
        <dbReference type="SAM" id="MobiDB-lite"/>
    </source>
</evidence>
<protein>
    <submittedName>
        <fullName evidence="3">Uncharacterized protein</fullName>
    </submittedName>
</protein>
<evidence type="ECO:0000256" key="2">
    <source>
        <dbReference type="SAM" id="SignalP"/>
    </source>
</evidence>
<gene>
    <name evidence="3" type="ORF">EJV47_16565</name>
</gene>
<dbReference type="OrthoDB" id="882271at2"/>
<evidence type="ECO:0000313" key="3">
    <source>
        <dbReference type="EMBL" id="RTQ48585.1"/>
    </source>
</evidence>
<accession>A0A3S0H5F7</accession>
<feature type="signal peptide" evidence="2">
    <location>
        <begin position="1"/>
        <end position="23"/>
    </location>
</feature>
<feature type="compositionally biased region" description="Basic and acidic residues" evidence="1">
    <location>
        <begin position="31"/>
        <end position="42"/>
    </location>
</feature>
<keyword evidence="4" id="KW-1185">Reference proteome</keyword>
<sequence>MSSIYQQFVRLSCLLAAVGGTCAACQSSADEAGKQGRARPDTARVAPAPPAVRPPATPPGPDTVEVAPEEVSFYAYFRHATGQPLSVAALVQQGARIISRRPTVNHHDETQVDTLVELAHGPNRFTLYRAPGKDLLTAGYLTDFAPPYARRLASRVRAAREQAKPTCCPNGLRLFDAEEGMESILVTFAADSIKSIKLEPYWD</sequence>
<proteinExistence type="predicted"/>
<organism evidence="3 4">
    <name type="scientific">Hymenobacter gummosus</name>
    <dbReference type="NCBI Taxonomy" id="1776032"/>
    <lineage>
        <taxon>Bacteria</taxon>
        <taxon>Pseudomonadati</taxon>
        <taxon>Bacteroidota</taxon>
        <taxon>Cytophagia</taxon>
        <taxon>Cytophagales</taxon>
        <taxon>Hymenobacteraceae</taxon>
        <taxon>Hymenobacter</taxon>
    </lineage>
</organism>
<dbReference type="RefSeq" id="WP_126694290.1">
    <property type="nucleotide sequence ID" value="NZ_RXOF01000009.1"/>
</dbReference>
<evidence type="ECO:0000313" key="4">
    <source>
        <dbReference type="Proteomes" id="UP000282184"/>
    </source>
</evidence>
<feature type="region of interest" description="Disordered" evidence="1">
    <location>
        <begin position="30"/>
        <end position="61"/>
    </location>
</feature>
<dbReference type="EMBL" id="RXOF01000009">
    <property type="protein sequence ID" value="RTQ48585.1"/>
    <property type="molecule type" value="Genomic_DNA"/>
</dbReference>
<keyword evidence="2" id="KW-0732">Signal</keyword>